<evidence type="ECO:0000313" key="3">
    <source>
        <dbReference type="Proteomes" id="UP000318815"/>
    </source>
</evidence>
<dbReference type="EMBL" id="VOHS01000031">
    <property type="protein sequence ID" value="TWV96866.1"/>
    <property type="molecule type" value="Genomic_DNA"/>
</dbReference>
<dbReference type="OrthoDB" id="8450910at2"/>
<dbReference type="AlphaFoldDB" id="A0A5C6LNB2"/>
<sequence length="65" mass="7495">MPSSVVYKMHYDHETATLRVIFVSGMVYDYKNVPEEVYQAMKSSGSKGTYLNKHIKGHYAYEKVS</sequence>
<dbReference type="RefSeq" id="WP_146307194.1">
    <property type="nucleotide sequence ID" value="NZ_VOHS01000031.1"/>
</dbReference>
<accession>A0A5C6LNB2</accession>
<name>A0A5C6LNB2_9BACT</name>
<dbReference type="InterPro" id="IPR025309">
    <property type="entry name" value="KTSC_dom"/>
</dbReference>
<dbReference type="Proteomes" id="UP000318815">
    <property type="component" value="Unassembled WGS sequence"/>
</dbReference>
<protein>
    <submittedName>
        <fullName evidence="2">KTSC domain-containing protein</fullName>
    </submittedName>
</protein>
<proteinExistence type="predicted"/>
<reference evidence="2 3" key="1">
    <citation type="submission" date="2019-08" db="EMBL/GenBank/DDBJ databases">
        <title>Whole genome sequencing of chitin degrading bacteria Chitinophaga pinensis YS16.</title>
        <authorList>
            <person name="Singh R.P."/>
            <person name="Manchanda G."/>
            <person name="Maurya I.K."/>
            <person name="Joshi N.K."/>
            <person name="Srivastava A.K."/>
        </authorList>
    </citation>
    <scope>NUCLEOTIDE SEQUENCE [LARGE SCALE GENOMIC DNA]</scope>
    <source>
        <strain evidence="2 3">YS-16</strain>
    </source>
</reference>
<organism evidence="2 3">
    <name type="scientific">Chitinophaga pinensis</name>
    <dbReference type="NCBI Taxonomy" id="79329"/>
    <lineage>
        <taxon>Bacteria</taxon>
        <taxon>Pseudomonadati</taxon>
        <taxon>Bacteroidota</taxon>
        <taxon>Chitinophagia</taxon>
        <taxon>Chitinophagales</taxon>
        <taxon>Chitinophagaceae</taxon>
        <taxon>Chitinophaga</taxon>
    </lineage>
</organism>
<keyword evidence="3" id="KW-1185">Reference proteome</keyword>
<dbReference type="Pfam" id="PF13619">
    <property type="entry name" value="KTSC"/>
    <property type="match status" value="1"/>
</dbReference>
<evidence type="ECO:0000259" key="1">
    <source>
        <dbReference type="Pfam" id="PF13619"/>
    </source>
</evidence>
<feature type="domain" description="KTSC" evidence="1">
    <location>
        <begin position="3"/>
        <end position="59"/>
    </location>
</feature>
<gene>
    <name evidence="2" type="ORF">FEF09_22510</name>
</gene>
<evidence type="ECO:0000313" key="2">
    <source>
        <dbReference type="EMBL" id="TWV96866.1"/>
    </source>
</evidence>
<comment type="caution">
    <text evidence="2">The sequence shown here is derived from an EMBL/GenBank/DDBJ whole genome shotgun (WGS) entry which is preliminary data.</text>
</comment>